<comment type="subcellular location">
    <subcellularLocation>
        <location evidence="1">Cytoplasm</location>
    </subcellularLocation>
</comment>
<feature type="region of interest" description="Disordered" evidence="10">
    <location>
        <begin position="50"/>
        <end position="70"/>
    </location>
</feature>
<name>A0A177BC87_9BILA</name>
<accession>A0A177BC87</accession>
<dbReference type="AlphaFoldDB" id="A0A177BC87"/>
<comment type="similarity">
    <text evidence="2">Belongs to the universal ribosomal protein uL18 family.</text>
</comment>
<evidence type="ECO:0000256" key="7">
    <source>
        <dbReference type="ARBA" id="ARBA00035197"/>
    </source>
</evidence>
<keyword evidence="9" id="KW-0853">WD repeat</keyword>
<dbReference type="GO" id="GO:0008097">
    <property type="term" value="F:5S rRNA binding"/>
    <property type="evidence" value="ECO:0007669"/>
    <property type="project" value="InterPro"/>
</dbReference>
<dbReference type="PRINTS" id="PR00058">
    <property type="entry name" value="RIBOSOMALL5"/>
</dbReference>
<dbReference type="GO" id="GO:0006412">
    <property type="term" value="P:translation"/>
    <property type="evidence" value="ECO:0007669"/>
    <property type="project" value="InterPro"/>
</dbReference>
<feature type="repeat" description="WD" evidence="9">
    <location>
        <begin position="327"/>
        <end position="368"/>
    </location>
</feature>
<keyword evidence="4" id="KW-0699">rRNA-binding</keyword>
<dbReference type="GO" id="GO:0022625">
    <property type="term" value="C:cytosolic large ribosomal subunit"/>
    <property type="evidence" value="ECO:0007669"/>
    <property type="project" value="TreeGrafter"/>
</dbReference>
<dbReference type="Proteomes" id="UP000078046">
    <property type="component" value="Unassembled WGS sequence"/>
</dbReference>
<dbReference type="Gene3D" id="3.30.420.100">
    <property type="match status" value="1"/>
</dbReference>
<evidence type="ECO:0000256" key="1">
    <source>
        <dbReference type="ARBA" id="ARBA00004496"/>
    </source>
</evidence>
<dbReference type="PROSITE" id="PS50082">
    <property type="entry name" value="WD_REPEATS_2"/>
    <property type="match status" value="3"/>
</dbReference>
<dbReference type="PANTHER" id="PTHR23410">
    <property type="entry name" value="RIBOSOMAL PROTEIN L5-RELATED"/>
    <property type="match status" value="1"/>
</dbReference>
<evidence type="ECO:0000256" key="4">
    <source>
        <dbReference type="ARBA" id="ARBA00022730"/>
    </source>
</evidence>
<evidence type="ECO:0000256" key="9">
    <source>
        <dbReference type="PROSITE-ProRule" id="PRU00221"/>
    </source>
</evidence>
<feature type="repeat" description="WD" evidence="9">
    <location>
        <begin position="175"/>
        <end position="208"/>
    </location>
</feature>
<evidence type="ECO:0000256" key="2">
    <source>
        <dbReference type="ARBA" id="ARBA00007116"/>
    </source>
</evidence>
<feature type="repeat" description="WD" evidence="9">
    <location>
        <begin position="218"/>
        <end position="260"/>
    </location>
</feature>
<dbReference type="FunFam" id="3.30.420.100:FF:000002">
    <property type="entry name" value="60S ribosomal protein L5"/>
    <property type="match status" value="1"/>
</dbReference>
<evidence type="ECO:0000256" key="5">
    <source>
        <dbReference type="ARBA" id="ARBA00022980"/>
    </source>
</evidence>
<dbReference type="OrthoDB" id="1618453at2759"/>
<proteinExistence type="inferred from homology"/>
<dbReference type="Pfam" id="PF00400">
    <property type="entry name" value="WD40"/>
    <property type="match status" value="3"/>
</dbReference>
<dbReference type="SUPFAM" id="SSF50978">
    <property type="entry name" value="WD40 repeat-like"/>
    <property type="match status" value="1"/>
</dbReference>
<keyword evidence="3" id="KW-0963">Cytoplasm</keyword>
<dbReference type="InterPro" id="IPR036322">
    <property type="entry name" value="WD40_repeat_dom_sf"/>
</dbReference>
<dbReference type="InterPro" id="IPR005485">
    <property type="entry name" value="Rbsml_uL18_euk_arch"/>
</dbReference>
<evidence type="ECO:0000256" key="8">
    <source>
        <dbReference type="ARBA" id="ARBA00035352"/>
    </source>
</evidence>
<dbReference type="InterPro" id="IPR015943">
    <property type="entry name" value="WD40/YVTN_repeat-like_dom_sf"/>
</dbReference>
<keyword evidence="5" id="KW-0689">Ribosomal protein</keyword>
<dbReference type="PROSITE" id="PS50294">
    <property type="entry name" value="WD_REPEATS_REGION"/>
    <property type="match status" value="1"/>
</dbReference>
<keyword evidence="6" id="KW-0687">Ribonucleoprotein</keyword>
<keyword evidence="4" id="KW-0694">RNA-binding</keyword>
<dbReference type="InterPro" id="IPR025607">
    <property type="entry name" value="Ribosomal_uL18_C_euk"/>
</dbReference>
<comment type="caution">
    <text evidence="12">The sequence shown here is derived from an EMBL/GenBank/DDBJ whole genome shotgun (WGS) entry which is preliminary data.</text>
</comment>
<sequence>MYEKQDFEYKENTHKSDIGDIDMKNLSPILCAKYKYQIGSVMFTKSKMTEKQSWTNNGSHRSDVSGRNGSYIPPTVRKKLYSYFNDIESELDEAYKQIRLLREGLRPTEDGKSKNTSISETFRRKNLNDKYSPNVKRSTPITQKIRDTYKISTNRLVNTLKSNQNIYDYSAEFVYKKHTDGLWDVCVSPYQSHIYATASVDKTARIWDGNLNICRYEYCGHFGGVNSIRFYPNNDLLCLTASGDGTAQLWKRENLKNIQEKLYDSDSKNSCLTYQNVYNKKNLQQKFECGSTVVISADFVDESQIVAACWSNCAYLFDIEKNRKTKTLEHSQQLTNVNCLKNSKIILTSSKDKSFKMWDLRDSERSSVDSNIHNQYSFFISYMVFAKVIKNKSYFKRFQVKFKRRRQCKTDYYARKRLIFQDKNKYNSPKYRMVVRMTNKKIVAQIVFAKLQGDVVVCQATSAELVKYGITVGLTNYSAAYCTGLLIARRTLKKYKLDSLYAGNDNVNGEDYLVDNDQDVNSFHCNLDVGLKKTSTGANIFGVLKGAVDGGLNIPYSNKRFPGFKVEDEGGYNAQVHKDRIFGKHVVDYMALLKSEDEAKYNKCFSKYIAAGILGDKIEEMYSEAHKKIRNDPTFKGEKKETKPHKIEKKMKLTHTERKNKIKQKKAAFMKKLAISGCV</sequence>
<evidence type="ECO:0000256" key="6">
    <source>
        <dbReference type="ARBA" id="ARBA00023274"/>
    </source>
</evidence>
<evidence type="ECO:0000313" key="13">
    <source>
        <dbReference type="Proteomes" id="UP000078046"/>
    </source>
</evidence>
<dbReference type="CDD" id="cd00432">
    <property type="entry name" value="Ribosomal_L18_L5e"/>
    <property type="match status" value="1"/>
</dbReference>
<feature type="domain" description="Large ribosomal subunit protein uL18 C-terminal eukaryotes" evidence="11">
    <location>
        <begin position="618"/>
        <end position="670"/>
    </location>
</feature>
<dbReference type="InterPro" id="IPR001680">
    <property type="entry name" value="WD40_rpt"/>
</dbReference>
<dbReference type="PANTHER" id="PTHR23410:SF12">
    <property type="entry name" value="LARGE RIBOSOMAL SUBUNIT PROTEIN UL18"/>
    <property type="match status" value="1"/>
</dbReference>
<dbReference type="Pfam" id="PF14204">
    <property type="entry name" value="Ribosomal_L18_c"/>
    <property type="match status" value="1"/>
</dbReference>
<organism evidence="12 13">
    <name type="scientific">Intoshia linei</name>
    <dbReference type="NCBI Taxonomy" id="1819745"/>
    <lineage>
        <taxon>Eukaryota</taxon>
        <taxon>Metazoa</taxon>
        <taxon>Spiralia</taxon>
        <taxon>Lophotrochozoa</taxon>
        <taxon>Mesozoa</taxon>
        <taxon>Orthonectida</taxon>
        <taxon>Rhopaluridae</taxon>
        <taxon>Intoshia</taxon>
    </lineage>
</organism>
<evidence type="ECO:0000256" key="10">
    <source>
        <dbReference type="SAM" id="MobiDB-lite"/>
    </source>
</evidence>
<evidence type="ECO:0000256" key="3">
    <source>
        <dbReference type="ARBA" id="ARBA00022490"/>
    </source>
</evidence>
<protein>
    <recommendedName>
        <fullName evidence="7">Large ribosomal subunit protein uL18</fullName>
    </recommendedName>
    <alternativeName>
        <fullName evidence="8">60S ribosomal protein L5</fullName>
    </alternativeName>
</protein>
<keyword evidence="13" id="KW-1185">Reference proteome</keyword>
<reference evidence="12 13" key="1">
    <citation type="submission" date="2016-04" db="EMBL/GenBank/DDBJ databases">
        <title>The genome of Intoshia linei affirms orthonectids as highly simplified spiralians.</title>
        <authorList>
            <person name="Mikhailov K.V."/>
            <person name="Slusarev G.S."/>
            <person name="Nikitin M.A."/>
            <person name="Logacheva M.D."/>
            <person name="Penin A."/>
            <person name="Aleoshin V."/>
            <person name="Panchin Y.V."/>
        </authorList>
    </citation>
    <scope>NUCLEOTIDE SEQUENCE [LARGE SCALE GENOMIC DNA]</scope>
    <source>
        <strain evidence="12">Intl2013</strain>
        <tissue evidence="12">Whole animal</tissue>
    </source>
</reference>
<dbReference type="SMART" id="SM00320">
    <property type="entry name" value="WD40"/>
    <property type="match status" value="4"/>
</dbReference>
<dbReference type="GO" id="GO:0003735">
    <property type="term" value="F:structural constituent of ribosome"/>
    <property type="evidence" value="ECO:0007669"/>
    <property type="project" value="InterPro"/>
</dbReference>
<dbReference type="HAMAP" id="MF_01337_A">
    <property type="entry name" value="Ribosomal_uL18_A"/>
    <property type="match status" value="1"/>
</dbReference>
<dbReference type="EMBL" id="LWCA01000065">
    <property type="protein sequence ID" value="OAF71273.1"/>
    <property type="molecule type" value="Genomic_DNA"/>
</dbReference>
<dbReference type="Gene3D" id="2.130.10.10">
    <property type="entry name" value="YVTN repeat-like/Quinoprotein amine dehydrogenase"/>
    <property type="match status" value="2"/>
</dbReference>
<dbReference type="InterPro" id="IPR057268">
    <property type="entry name" value="Ribosomal_L18"/>
</dbReference>
<evidence type="ECO:0000313" key="12">
    <source>
        <dbReference type="EMBL" id="OAF71273.1"/>
    </source>
</evidence>
<dbReference type="Pfam" id="PF17144">
    <property type="entry name" value="Ribosomal_L5e"/>
    <property type="match status" value="1"/>
</dbReference>
<dbReference type="GO" id="GO:0000027">
    <property type="term" value="P:ribosomal large subunit assembly"/>
    <property type="evidence" value="ECO:0007669"/>
    <property type="project" value="TreeGrafter"/>
</dbReference>
<dbReference type="SUPFAM" id="SSF53137">
    <property type="entry name" value="Translational machinery components"/>
    <property type="match status" value="1"/>
</dbReference>
<evidence type="ECO:0000259" key="11">
    <source>
        <dbReference type="Pfam" id="PF14204"/>
    </source>
</evidence>
<gene>
    <name evidence="12" type="ORF">A3Q56_00946</name>
</gene>